<evidence type="ECO:0000313" key="2">
    <source>
        <dbReference type="Proteomes" id="UP000321419"/>
    </source>
</evidence>
<name>A0A510XT94_9GAMM</name>
<reference evidence="1 2" key="1">
    <citation type="submission" date="2019-07" db="EMBL/GenBank/DDBJ databases">
        <title>Whole genome shotgun sequence of Pseudoalteromonas espejiana NBRC 102222.</title>
        <authorList>
            <person name="Hosoyama A."/>
            <person name="Uohara A."/>
            <person name="Ohji S."/>
            <person name="Ichikawa N."/>
        </authorList>
    </citation>
    <scope>NUCLEOTIDE SEQUENCE [LARGE SCALE GENOMIC DNA]</scope>
    <source>
        <strain evidence="1 2">NBRC 102222</strain>
    </source>
</reference>
<evidence type="ECO:0000313" key="1">
    <source>
        <dbReference type="EMBL" id="GEK54224.1"/>
    </source>
</evidence>
<dbReference type="EMBL" id="BJUM01000008">
    <property type="protein sequence ID" value="GEK54224.1"/>
    <property type="molecule type" value="Genomic_DNA"/>
</dbReference>
<organism evidence="1 2">
    <name type="scientific">Pseudoalteromonas espejiana</name>
    <dbReference type="NCBI Taxonomy" id="28107"/>
    <lineage>
        <taxon>Bacteria</taxon>
        <taxon>Pseudomonadati</taxon>
        <taxon>Pseudomonadota</taxon>
        <taxon>Gammaproteobacteria</taxon>
        <taxon>Alteromonadales</taxon>
        <taxon>Pseudoalteromonadaceae</taxon>
        <taxon>Pseudoalteromonas</taxon>
    </lineage>
</organism>
<protein>
    <submittedName>
        <fullName evidence="1">Uncharacterized protein</fullName>
    </submittedName>
</protein>
<sequence>MSTTAFRRTRQYQQPYFDVGQYKFQIRGASLNGAGDPAINMQVIESFDGRRVGVYYYRNFHLTAATTPKSRALWERKLDMLLGALGIRDLSDLGELVGRTVLVEFTKSGLEPLPNFLPPDRAVPLYTNELQAA</sequence>
<accession>A0A510XT94</accession>
<proteinExistence type="predicted"/>
<comment type="caution">
    <text evidence="1">The sequence shown here is derived from an EMBL/GenBank/DDBJ whole genome shotgun (WGS) entry which is preliminary data.</text>
</comment>
<dbReference type="AlphaFoldDB" id="A0A510XT94"/>
<dbReference type="Proteomes" id="UP000321419">
    <property type="component" value="Unassembled WGS sequence"/>
</dbReference>
<gene>
    <name evidence="1" type="ORF">PES01_10690</name>
</gene>
<keyword evidence="2" id="KW-1185">Reference proteome</keyword>
<dbReference type="RefSeq" id="WP_089347515.1">
    <property type="nucleotide sequence ID" value="NZ_BJUM01000008.1"/>
</dbReference>